<evidence type="ECO:0000259" key="1">
    <source>
        <dbReference type="Pfam" id="PF02026"/>
    </source>
</evidence>
<evidence type="ECO:0000313" key="2">
    <source>
        <dbReference type="EMBL" id="HIT50348.1"/>
    </source>
</evidence>
<dbReference type="EMBL" id="DVLF01000154">
    <property type="protein sequence ID" value="HIT50348.1"/>
    <property type="molecule type" value="Genomic_DNA"/>
</dbReference>
<reference evidence="2" key="2">
    <citation type="journal article" date="2021" name="PeerJ">
        <title>Extensive microbial diversity within the chicken gut microbiome revealed by metagenomics and culture.</title>
        <authorList>
            <person name="Gilroy R."/>
            <person name="Ravi A."/>
            <person name="Getino M."/>
            <person name="Pursley I."/>
            <person name="Horton D.L."/>
            <person name="Alikhan N.F."/>
            <person name="Baker D."/>
            <person name="Gharbi K."/>
            <person name="Hall N."/>
            <person name="Watson M."/>
            <person name="Adriaenssens E.M."/>
            <person name="Foster-Nyarko E."/>
            <person name="Jarju S."/>
            <person name="Secka A."/>
            <person name="Antonio M."/>
            <person name="Oren A."/>
            <person name="Chaudhuri R.R."/>
            <person name="La Ragione R."/>
            <person name="Hildebrand F."/>
            <person name="Pallen M.J."/>
        </authorList>
    </citation>
    <scope>NUCLEOTIDE SEQUENCE</scope>
    <source>
        <strain evidence="2">ChiW17-6978</strain>
    </source>
</reference>
<accession>A0A9D1GS02</accession>
<dbReference type="Pfam" id="PF02026">
    <property type="entry name" value="RyR"/>
    <property type="match status" value="1"/>
</dbReference>
<sequence>MSNLKNYCRDFFVENFSGDKDFILLSDEISSFIDSGEKEDAFTVFYAFSEIFKLFGSGYDNIKLLLDLLKEYEHLSGQLLQKQRDHYSHSVFVFVLGLAMYQMDGELRHAYNDFYNLTSQDGFKDFVYHWGLTALFHDIGYPFQLTFDQLKEYCVNFFSGKKDIPYVMYGNMSVLTEIPDRLRASAYKVLKKEVVSFDAMFAGWISKRLGYNENQLLDNLQVRIVNPPYSIDHGYFSSLLLANKMMEANDFCFSDATLDVLTAILLHNSLNRYDIQDAKPISLQAHPLAYLLILCDELQSWNRQGFGKGSKLDILPQNIDIEIQGNKYLTTFIFESTFEAVQDSVKMIQDLKETDGKTKFDSEIMGLIQGGATLQSSFVFADKPVKQILMSDSRFFNLLEIAKSIHFSYMKDCTGYTEDYINTEFANLALEFKLANIHQAKSYAKKLSKIGCFYSDESLDYKLVKSFHEIKYFGMDCTEYLARDEHVRWVREHISTGWRYGTSYLKIDDKNMRQKVRDELKEHKDMLPYDALTDEAKQKDLNVVNNMILLLQKNGNIKVYQTTGRQKPLIYFTIDFNADIDDVAYARKSIEGYLNALKTDYDIIIGSSNISKNSLLLAECARSLNIPYEIVLVGMFHAELYDQSLLQLFAAAHFFKTVGNVREAKNYLNAKSDRLIHLSDLIA</sequence>
<dbReference type="Proteomes" id="UP000886758">
    <property type="component" value="Unassembled WGS sequence"/>
</dbReference>
<organism evidence="2 3">
    <name type="scientific">Candidatus Pelethenecus faecipullorum</name>
    <dbReference type="NCBI Taxonomy" id="2840900"/>
    <lineage>
        <taxon>Bacteria</taxon>
        <taxon>Bacillati</taxon>
        <taxon>Mycoplasmatota</taxon>
        <taxon>Mollicutes</taxon>
        <taxon>Candidatus Pelethenecus</taxon>
    </lineage>
</organism>
<proteinExistence type="predicted"/>
<feature type="domain" description="Ryanodine receptor Ryr" evidence="1">
    <location>
        <begin position="476"/>
        <end position="555"/>
    </location>
</feature>
<reference evidence="2" key="1">
    <citation type="submission" date="2020-10" db="EMBL/GenBank/DDBJ databases">
        <authorList>
            <person name="Gilroy R."/>
        </authorList>
    </citation>
    <scope>NUCLEOTIDE SEQUENCE</scope>
    <source>
        <strain evidence="2">ChiW17-6978</strain>
    </source>
</reference>
<dbReference type="AlphaFoldDB" id="A0A9D1GS02"/>
<dbReference type="InterPro" id="IPR003032">
    <property type="entry name" value="Ryanodine_rcpt"/>
</dbReference>
<gene>
    <name evidence="2" type="ORF">IAD46_04915</name>
</gene>
<comment type="caution">
    <text evidence="2">The sequence shown here is derived from an EMBL/GenBank/DDBJ whole genome shotgun (WGS) entry which is preliminary data.</text>
</comment>
<name>A0A9D1GS02_9MOLU</name>
<evidence type="ECO:0000313" key="3">
    <source>
        <dbReference type="Proteomes" id="UP000886758"/>
    </source>
</evidence>
<dbReference type="Gene3D" id="6.20.350.10">
    <property type="match status" value="1"/>
</dbReference>
<protein>
    <recommendedName>
        <fullName evidence="1">Ryanodine receptor Ryr domain-containing protein</fullName>
    </recommendedName>
</protein>